<feature type="signal peptide" evidence="2">
    <location>
        <begin position="1"/>
        <end position="15"/>
    </location>
</feature>
<proteinExistence type="predicted"/>
<evidence type="ECO:0000256" key="2">
    <source>
        <dbReference type="SAM" id="SignalP"/>
    </source>
</evidence>
<protein>
    <submittedName>
        <fullName evidence="3">Putative secreted protein</fullName>
    </submittedName>
</protein>
<feature type="chain" id="PRO_5014688843" evidence="2">
    <location>
        <begin position="16"/>
        <end position="68"/>
    </location>
</feature>
<sequence length="68" mass="7396">MAAVHHGSLLSATLALFCATRKDQLHTTTQPPPPPSSSHVPRKNLSAKSRVLLWEQPQTAHPTTHTPL</sequence>
<dbReference type="EMBL" id="GGFL01006841">
    <property type="protein sequence ID" value="MBW71019.1"/>
    <property type="molecule type" value="Transcribed_RNA"/>
</dbReference>
<reference evidence="3" key="1">
    <citation type="submission" date="2018-01" db="EMBL/GenBank/DDBJ databases">
        <title>An insight into the sialome of Amazonian anophelines.</title>
        <authorList>
            <person name="Ribeiro J.M."/>
            <person name="Scarpassa V."/>
            <person name="Calvo E."/>
        </authorList>
    </citation>
    <scope>NUCLEOTIDE SEQUENCE</scope>
</reference>
<evidence type="ECO:0000313" key="3">
    <source>
        <dbReference type="EMBL" id="MBW71019.1"/>
    </source>
</evidence>
<name>A0A2M4D0F6_ANODA</name>
<evidence type="ECO:0000256" key="1">
    <source>
        <dbReference type="SAM" id="MobiDB-lite"/>
    </source>
</evidence>
<feature type="region of interest" description="Disordered" evidence="1">
    <location>
        <begin position="24"/>
        <end position="68"/>
    </location>
</feature>
<organism evidence="3">
    <name type="scientific">Anopheles darlingi</name>
    <name type="common">Mosquito</name>
    <dbReference type="NCBI Taxonomy" id="43151"/>
    <lineage>
        <taxon>Eukaryota</taxon>
        <taxon>Metazoa</taxon>
        <taxon>Ecdysozoa</taxon>
        <taxon>Arthropoda</taxon>
        <taxon>Hexapoda</taxon>
        <taxon>Insecta</taxon>
        <taxon>Pterygota</taxon>
        <taxon>Neoptera</taxon>
        <taxon>Endopterygota</taxon>
        <taxon>Diptera</taxon>
        <taxon>Nematocera</taxon>
        <taxon>Culicoidea</taxon>
        <taxon>Culicidae</taxon>
        <taxon>Anophelinae</taxon>
        <taxon>Anopheles</taxon>
    </lineage>
</organism>
<feature type="compositionally biased region" description="Low complexity" evidence="1">
    <location>
        <begin position="56"/>
        <end position="68"/>
    </location>
</feature>
<accession>A0A2M4D0F6</accession>
<dbReference type="AlphaFoldDB" id="A0A2M4D0F6"/>
<keyword evidence="2" id="KW-0732">Signal</keyword>